<comment type="caution">
    <text evidence="2">The sequence shown here is derived from an EMBL/GenBank/DDBJ whole genome shotgun (WGS) entry which is preliminary data.</text>
</comment>
<evidence type="ECO:0000256" key="1">
    <source>
        <dbReference type="SAM" id="MobiDB-lite"/>
    </source>
</evidence>
<sequence length="151" mass="16705">MALPKSVTKVDRQGGVTFISNVDRVNHTLDELCRAALRDTAKLIRRQLIIKLKKLPGMGGSKRIYTSTQYWNRSRSKDLQMGFKADAWYGARSELGTHGSPARGILRGTVYENIDQIQQIQAKYLSGLSAENPSLSGTSEGDYKSPNGDES</sequence>
<proteinExistence type="predicted"/>
<gene>
    <name evidence="2" type="ORF">C4B60_00590</name>
</gene>
<reference evidence="2 3" key="1">
    <citation type="submission" date="2018-02" db="EMBL/GenBank/DDBJ databases">
        <title>Jeotgalibacillus proteolyticum sp. nov. a protease producing bacterium isolated from ocean sediments of Laizhou Bay.</title>
        <authorList>
            <person name="Li Y."/>
        </authorList>
    </citation>
    <scope>NUCLEOTIDE SEQUENCE [LARGE SCALE GENOMIC DNA]</scope>
    <source>
        <strain evidence="2 3">22-7</strain>
    </source>
</reference>
<keyword evidence="3" id="KW-1185">Reference proteome</keyword>
<dbReference type="EMBL" id="PREZ01000001">
    <property type="protein sequence ID" value="PPA71909.1"/>
    <property type="molecule type" value="Genomic_DNA"/>
</dbReference>
<evidence type="ECO:0000313" key="2">
    <source>
        <dbReference type="EMBL" id="PPA71909.1"/>
    </source>
</evidence>
<evidence type="ECO:0008006" key="4">
    <source>
        <dbReference type="Google" id="ProtNLM"/>
    </source>
</evidence>
<protein>
    <recommendedName>
        <fullName evidence="4">HK97 gp10 family phage protein</fullName>
    </recommendedName>
</protein>
<name>A0A2S5GFY7_9BACL</name>
<organism evidence="2 3">
    <name type="scientific">Jeotgalibacillus proteolyticus</name>
    <dbReference type="NCBI Taxonomy" id="2082395"/>
    <lineage>
        <taxon>Bacteria</taxon>
        <taxon>Bacillati</taxon>
        <taxon>Bacillota</taxon>
        <taxon>Bacilli</taxon>
        <taxon>Bacillales</taxon>
        <taxon>Caryophanaceae</taxon>
        <taxon>Jeotgalibacillus</taxon>
    </lineage>
</organism>
<dbReference type="OrthoDB" id="2888887at2"/>
<dbReference type="Proteomes" id="UP000239047">
    <property type="component" value="Unassembled WGS sequence"/>
</dbReference>
<accession>A0A2S5GFY7</accession>
<dbReference type="AlphaFoldDB" id="A0A2S5GFY7"/>
<evidence type="ECO:0000313" key="3">
    <source>
        <dbReference type="Proteomes" id="UP000239047"/>
    </source>
</evidence>
<dbReference type="RefSeq" id="WP_104055669.1">
    <property type="nucleotide sequence ID" value="NZ_PREZ01000001.1"/>
</dbReference>
<feature type="region of interest" description="Disordered" evidence="1">
    <location>
        <begin position="131"/>
        <end position="151"/>
    </location>
</feature>